<evidence type="ECO:0000256" key="1">
    <source>
        <dbReference type="SAM" id="SignalP"/>
    </source>
</evidence>
<dbReference type="EMBL" id="SJPF01000001">
    <property type="protein sequence ID" value="TWT39163.1"/>
    <property type="molecule type" value="Genomic_DNA"/>
</dbReference>
<organism evidence="2 3">
    <name type="scientific">Blastopirellula retiformator</name>
    <dbReference type="NCBI Taxonomy" id="2527970"/>
    <lineage>
        <taxon>Bacteria</taxon>
        <taxon>Pseudomonadati</taxon>
        <taxon>Planctomycetota</taxon>
        <taxon>Planctomycetia</taxon>
        <taxon>Pirellulales</taxon>
        <taxon>Pirellulaceae</taxon>
        <taxon>Blastopirellula</taxon>
    </lineage>
</organism>
<name>A0A5C5VM53_9BACT</name>
<sequence precursor="true">MRPALVLIASLLLGVAIGAASTIPQWTATNDFGSISHPEVKRASSAGEPMPKAVVVGDAIFEFGKMNVDATERHTFQIRNDGDVPLQLEEAGTTCKCTLSTLAKKMIPPGETVEVELEWHPIAYANEFTQTATLRTNDPRQPELELKIHGAVVRAIYMEPNEVNFGHVTAGDELSAAVKVVSVVSDDFKVTGVKITGDETGEATAKVVPLTAEELEATEGGRSGDKVEIYLPKGLPIGATKMRAEISTNDPKTTMLTLLISVQIGGDINFISAVKIDQDKNVMMLGTVSGETGKEVKVNVLVKGPHRDETVLSVDKIFPDFLQVDLGEPKKLNQTAVLYPMTLKIPPGTAPASYLAGNTGELGEIRLGVKGNPQTEEVSLRLYFAVE</sequence>
<dbReference type="PANTHER" id="PTHR37833:SF1">
    <property type="entry name" value="SIGNAL PEPTIDE PROTEIN"/>
    <property type="match status" value="1"/>
</dbReference>
<evidence type="ECO:0000313" key="3">
    <source>
        <dbReference type="Proteomes" id="UP000318878"/>
    </source>
</evidence>
<dbReference type="InterPro" id="IPR013783">
    <property type="entry name" value="Ig-like_fold"/>
</dbReference>
<keyword evidence="3" id="KW-1185">Reference proteome</keyword>
<feature type="chain" id="PRO_5022949297" description="DUF1573 domain-containing protein" evidence="1">
    <location>
        <begin position="20"/>
        <end position="387"/>
    </location>
</feature>
<accession>A0A5C5VM53</accession>
<protein>
    <recommendedName>
        <fullName evidence="4">DUF1573 domain-containing protein</fullName>
    </recommendedName>
</protein>
<dbReference type="Pfam" id="PF07610">
    <property type="entry name" value="DUF1573"/>
    <property type="match status" value="1"/>
</dbReference>
<dbReference type="AlphaFoldDB" id="A0A5C5VM53"/>
<gene>
    <name evidence="2" type="ORF">Enr8_08590</name>
</gene>
<dbReference type="InterPro" id="IPR011467">
    <property type="entry name" value="DUF1573"/>
</dbReference>
<keyword evidence="1" id="KW-0732">Signal</keyword>
<proteinExistence type="predicted"/>
<comment type="caution">
    <text evidence="2">The sequence shown here is derived from an EMBL/GenBank/DDBJ whole genome shotgun (WGS) entry which is preliminary data.</text>
</comment>
<feature type="signal peptide" evidence="1">
    <location>
        <begin position="1"/>
        <end position="19"/>
    </location>
</feature>
<evidence type="ECO:0008006" key="4">
    <source>
        <dbReference type="Google" id="ProtNLM"/>
    </source>
</evidence>
<evidence type="ECO:0000313" key="2">
    <source>
        <dbReference type="EMBL" id="TWT39163.1"/>
    </source>
</evidence>
<dbReference type="Proteomes" id="UP000318878">
    <property type="component" value="Unassembled WGS sequence"/>
</dbReference>
<dbReference type="PANTHER" id="PTHR37833">
    <property type="entry name" value="LIPOPROTEIN-RELATED"/>
    <property type="match status" value="1"/>
</dbReference>
<dbReference type="RefSeq" id="WP_186767424.1">
    <property type="nucleotide sequence ID" value="NZ_SJPF01000001.1"/>
</dbReference>
<dbReference type="Gene3D" id="2.60.40.10">
    <property type="entry name" value="Immunoglobulins"/>
    <property type="match status" value="1"/>
</dbReference>
<reference evidence="2 3" key="1">
    <citation type="submission" date="2019-02" db="EMBL/GenBank/DDBJ databases">
        <title>Deep-cultivation of Planctomycetes and their phenomic and genomic characterization uncovers novel biology.</title>
        <authorList>
            <person name="Wiegand S."/>
            <person name="Jogler M."/>
            <person name="Boedeker C."/>
            <person name="Pinto D."/>
            <person name="Vollmers J."/>
            <person name="Rivas-Marin E."/>
            <person name="Kohn T."/>
            <person name="Peeters S.H."/>
            <person name="Heuer A."/>
            <person name="Rast P."/>
            <person name="Oberbeckmann S."/>
            <person name="Bunk B."/>
            <person name="Jeske O."/>
            <person name="Meyerdierks A."/>
            <person name="Storesund J.E."/>
            <person name="Kallscheuer N."/>
            <person name="Luecker S."/>
            <person name="Lage O.M."/>
            <person name="Pohl T."/>
            <person name="Merkel B.J."/>
            <person name="Hornburger P."/>
            <person name="Mueller R.-W."/>
            <person name="Bruemmer F."/>
            <person name="Labrenz M."/>
            <person name="Spormann A.M."/>
            <person name="Op Den Camp H."/>
            <person name="Overmann J."/>
            <person name="Amann R."/>
            <person name="Jetten M.S.M."/>
            <person name="Mascher T."/>
            <person name="Medema M.H."/>
            <person name="Devos D.P."/>
            <person name="Kaster A.-K."/>
            <person name="Ovreas L."/>
            <person name="Rohde M."/>
            <person name="Galperin M.Y."/>
            <person name="Jogler C."/>
        </authorList>
    </citation>
    <scope>NUCLEOTIDE SEQUENCE [LARGE SCALE GENOMIC DNA]</scope>
    <source>
        <strain evidence="2 3">Enr8</strain>
    </source>
</reference>